<keyword evidence="1" id="KW-0175">Coiled coil</keyword>
<organism evidence="4 5">
    <name type="scientific">Marinobacter halophilus</name>
    <dbReference type="NCBI Taxonomy" id="1323740"/>
    <lineage>
        <taxon>Bacteria</taxon>
        <taxon>Pseudomonadati</taxon>
        <taxon>Pseudomonadota</taxon>
        <taxon>Gammaproteobacteria</taxon>
        <taxon>Pseudomonadales</taxon>
        <taxon>Marinobacteraceae</taxon>
        <taxon>Marinobacter</taxon>
    </lineage>
</organism>
<sequence length="326" mass="35765">MKKARASEGARHQSLSRYSTTDSYPDRLEAIRVAVLEHDIEPENMDALLSRLPDAEGKPLRFGTARKPRSKNGWLIAYFDRGLPFVVIAGDWSTGAEMKWVAHSMDTLTAEEQRELRCRMAEARKIREEEQARRWEARAAAASRRWRSCPPADPEHPYLLRKGIQPHRARQQDGELVLLLSDFSGKSWSLQTIGEAGGKRLMAGGKKSGHLIVVDGPNDPARVLICEGWATGCTLAEIDPAALVLAAVDCSNLQAVATGARNHWPDADLIVCGDDDRQTPGNPGAAAARAAALAAGAQLALPEWPPAAPLHLSDFNDLHNWQRGQR</sequence>
<dbReference type="OrthoDB" id="9763644at2"/>
<comment type="caution">
    <text evidence="4">The sequence shown here is derived from an EMBL/GenBank/DDBJ whole genome shotgun (WGS) entry which is preliminary data.</text>
</comment>
<dbReference type="AlphaFoldDB" id="A0A2T1KEX3"/>
<dbReference type="GO" id="GO:0016853">
    <property type="term" value="F:isomerase activity"/>
    <property type="evidence" value="ECO:0007669"/>
    <property type="project" value="UniProtKB-KW"/>
</dbReference>
<name>A0A2T1KEX3_9GAMM</name>
<evidence type="ECO:0000256" key="1">
    <source>
        <dbReference type="SAM" id="Coils"/>
    </source>
</evidence>
<dbReference type="Proteomes" id="UP000238385">
    <property type="component" value="Unassembled WGS sequence"/>
</dbReference>
<accession>A0A2T1KEX3</accession>
<dbReference type="RefSeq" id="WP_106671211.1">
    <property type="nucleotide sequence ID" value="NZ_BMFE01000001.1"/>
</dbReference>
<feature type="coiled-coil region" evidence="1">
    <location>
        <begin position="113"/>
        <end position="145"/>
    </location>
</feature>
<protein>
    <submittedName>
        <fullName evidence="4">Topoisomerase</fullName>
    </submittedName>
</protein>
<reference evidence="4 5" key="1">
    <citation type="submission" date="2018-03" db="EMBL/GenBank/DDBJ databases">
        <title>Marinobacter brunus sp. nov., a marine bacterium of Gamma-proteobacteria isolated from the surface seawater of the South China Sea.</title>
        <authorList>
            <person name="Cheng H."/>
            <person name="Wu Y.-H."/>
            <person name="Xamxidin M."/>
            <person name="Xu X.-W."/>
        </authorList>
    </citation>
    <scope>NUCLEOTIDE SEQUENCE [LARGE SCALE GENOMIC DNA]</scope>
    <source>
        <strain evidence="4 5">JCM 30472</strain>
    </source>
</reference>
<evidence type="ECO:0000259" key="3">
    <source>
        <dbReference type="Pfam" id="PF13362"/>
    </source>
</evidence>
<feature type="domain" description="Toprim" evidence="3">
    <location>
        <begin position="223"/>
        <end position="319"/>
    </location>
</feature>
<proteinExistence type="predicted"/>
<evidence type="ECO:0000313" key="4">
    <source>
        <dbReference type="EMBL" id="PSF08610.1"/>
    </source>
</evidence>
<dbReference type="EMBL" id="PXNN01000011">
    <property type="protein sequence ID" value="PSF08610.1"/>
    <property type="molecule type" value="Genomic_DNA"/>
</dbReference>
<keyword evidence="4" id="KW-0413">Isomerase</keyword>
<gene>
    <name evidence="4" type="ORF">C7H08_07995</name>
</gene>
<feature type="region of interest" description="Disordered" evidence="2">
    <location>
        <begin position="1"/>
        <end position="21"/>
    </location>
</feature>
<dbReference type="InterPro" id="IPR006171">
    <property type="entry name" value="TOPRIM_dom"/>
</dbReference>
<feature type="compositionally biased region" description="Basic and acidic residues" evidence="2">
    <location>
        <begin position="1"/>
        <end position="11"/>
    </location>
</feature>
<evidence type="ECO:0000256" key="2">
    <source>
        <dbReference type="SAM" id="MobiDB-lite"/>
    </source>
</evidence>
<dbReference type="Pfam" id="PF13362">
    <property type="entry name" value="Toprim_3"/>
    <property type="match status" value="1"/>
</dbReference>
<keyword evidence="5" id="KW-1185">Reference proteome</keyword>
<evidence type="ECO:0000313" key="5">
    <source>
        <dbReference type="Proteomes" id="UP000238385"/>
    </source>
</evidence>